<dbReference type="SUPFAM" id="SSF52540">
    <property type="entry name" value="P-loop containing nucleoside triphosphate hydrolases"/>
    <property type="match status" value="1"/>
</dbReference>
<dbReference type="AlphaFoldDB" id="A0A166NG56"/>
<dbReference type="PANTHER" id="PTHR23073">
    <property type="entry name" value="26S PROTEASOME REGULATORY SUBUNIT"/>
    <property type="match status" value="1"/>
</dbReference>
<sequence>MEGHASTSSAPIDQRRRNALVAYRAHDMMPRCCSRTTFAGIGGLFEQHRPALRPFWYWQDPPRACRRRDTQHQLPQGRLVRHRVKYIGESARVVREMFGYARDHEPCVIFTLDPALVLAVSTAKLRFRCRTSRGRLEVLKIHAKPVSKSGEIDHDVIVKLSDEDLRNGVTESGMFAIRDDREYITQEDLTKAARKAVQAKEHEAKME</sequence>
<evidence type="ECO:0000313" key="4">
    <source>
        <dbReference type="Proteomes" id="UP000077266"/>
    </source>
</evidence>
<keyword evidence="2" id="KW-0067">ATP-binding</keyword>
<evidence type="ECO:0000313" key="3">
    <source>
        <dbReference type="EMBL" id="KZV79124.1"/>
    </source>
</evidence>
<dbReference type="Gene3D" id="1.10.8.60">
    <property type="match status" value="1"/>
</dbReference>
<evidence type="ECO:0000256" key="2">
    <source>
        <dbReference type="ARBA" id="ARBA00022840"/>
    </source>
</evidence>
<reference evidence="3 4" key="1">
    <citation type="journal article" date="2016" name="Mol. Biol. Evol.">
        <title>Comparative Genomics of Early-Diverging Mushroom-Forming Fungi Provides Insights into the Origins of Lignocellulose Decay Capabilities.</title>
        <authorList>
            <person name="Nagy L.G."/>
            <person name="Riley R."/>
            <person name="Tritt A."/>
            <person name="Adam C."/>
            <person name="Daum C."/>
            <person name="Floudas D."/>
            <person name="Sun H."/>
            <person name="Yadav J.S."/>
            <person name="Pangilinan J."/>
            <person name="Larsson K.H."/>
            <person name="Matsuura K."/>
            <person name="Barry K."/>
            <person name="Labutti K."/>
            <person name="Kuo R."/>
            <person name="Ohm R.A."/>
            <person name="Bhattacharya S.S."/>
            <person name="Shirouzu T."/>
            <person name="Yoshinaga Y."/>
            <person name="Martin F.M."/>
            <person name="Grigoriev I.V."/>
            <person name="Hibbett D.S."/>
        </authorList>
    </citation>
    <scope>NUCLEOTIDE SEQUENCE [LARGE SCALE GENOMIC DNA]</scope>
    <source>
        <strain evidence="3 4">HHB12029</strain>
    </source>
</reference>
<proteinExistence type="predicted"/>
<dbReference type="InterPro" id="IPR050221">
    <property type="entry name" value="26S_Proteasome_ATPase"/>
</dbReference>
<dbReference type="InParanoid" id="A0A166NG56"/>
<dbReference type="STRING" id="1314781.A0A166NG56"/>
<dbReference type="GO" id="GO:0005524">
    <property type="term" value="F:ATP binding"/>
    <property type="evidence" value="ECO:0007669"/>
    <property type="project" value="UniProtKB-KW"/>
</dbReference>
<organism evidence="3 4">
    <name type="scientific">Exidia glandulosa HHB12029</name>
    <dbReference type="NCBI Taxonomy" id="1314781"/>
    <lineage>
        <taxon>Eukaryota</taxon>
        <taxon>Fungi</taxon>
        <taxon>Dikarya</taxon>
        <taxon>Basidiomycota</taxon>
        <taxon>Agaricomycotina</taxon>
        <taxon>Agaricomycetes</taxon>
        <taxon>Auriculariales</taxon>
        <taxon>Exidiaceae</taxon>
        <taxon>Exidia</taxon>
    </lineage>
</organism>
<dbReference type="InterPro" id="IPR027417">
    <property type="entry name" value="P-loop_NTPase"/>
</dbReference>
<name>A0A166NG56_EXIGL</name>
<keyword evidence="4" id="KW-1185">Reference proteome</keyword>
<dbReference type="Proteomes" id="UP000077266">
    <property type="component" value="Unassembled WGS sequence"/>
</dbReference>
<dbReference type="EMBL" id="KV426677">
    <property type="protein sequence ID" value="KZV79124.1"/>
    <property type="molecule type" value="Genomic_DNA"/>
</dbReference>
<accession>A0A166NG56</accession>
<dbReference type="OrthoDB" id="1664597at2759"/>
<evidence type="ECO:0000256" key="1">
    <source>
        <dbReference type="ARBA" id="ARBA00022741"/>
    </source>
</evidence>
<keyword evidence="1" id="KW-0547">Nucleotide-binding</keyword>
<protein>
    <submittedName>
        <fullName evidence="3">Uncharacterized protein</fullName>
    </submittedName>
</protein>
<gene>
    <name evidence="3" type="ORF">EXIGLDRAFT_782776</name>
</gene>